<feature type="non-terminal residue" evidence="2">
    <location>
        <position position="115"/>
    </location>
</feature>
<feature type="non-terminal residue" evidence="2">
    <location>
        <position position="1"/>
    </location>
</feature>
<comment type="caution">
    <text evidence="2">The sequence shown here is derived from an EMBL/GenBank/DDBJ whole genome shotgun (WGS) entry which is preliminary data.</text>
</comment>
<organism evidence="2 3">
    <name type="scientific">Atractosteus spatula</name>
    <name type="common">Alligator gar</name>
    <name type="synonym">Lepisosteus spatula</name>
    <dbReference type="NCBI Taxonomy" id="7917"/>
    <lineage>
        <taxon>Eukaryota</taxon>
        <taxon>Metazoa</taxon>
        <taxon>Chordata</taxon>
        <taxon>Craniata</taxon>
        <taxon>Vertebrata</taxon>
        <taxon>Euteleostomi</taxon>
        <taxon>Actinopterygii</taxon>
        <taxon>Neopterygii</taxon>
        <taxon>Holostei</taxon>
        <taxon>Semionotiformes</taxon>
        <taxon>Lepisosteidae</taxon>
        <taxon>Atractosteus</taxon>
    </lineage>
</organism>
<proteinExistence type="predicted"/>
<dbReference type="Pfam" id="PF07647">
    <property type="entry name" value="SAM_2"/>
    <property type="match status" value="1"/>
</dbReference>
<dbReference type="AlphaFoldDB" id="A0A8J7T917"/>
<dbReference type="Gene3D" id="1.10.150.50">
    <property type="entry name" value="Transcription Factor, Ets-1"/>
    <property type="match status" value="1"/>
</dbReference>
<evidence type="ECO:0000259" key="1">
    <source>
        <dbReference type="PROSITE" id="PS50105"/>
    </source>
</evidence>
<dbReference type="PROSITE" id="PS50105">
    <property type="entry name" value="SAM_DOMAIN"/>
    <property type="match status" value="1"/>
</dbReference>
<name>A0A8J7T917_ATRSP</name>
<dbReference type="SMART" id="SM00454">
    <property type="entry name" value="SAM"/>
    <property type="match status" value="1"/>
</dbReference>
<feature type="domain" description="SAM" evidence="1">
    <location>
        <begin position="7"/>
        <end position="70"/>
    </location>
</feature>
<dbReference type="InterPro" id="IPR001660">
    <property type="entry name" value="SAM"/>
</dbReference>
<accession>A0A8J7T917</accession>
<dbReference type="PANTHER" id="PTHR46829">
    <property type="entry name" value="STERILE ALPHA MOTIF DOMAIN-CONTAINING PROTEIN 15"/>
    <property type="match status" value="1"/>
</dbReference>
<dbReference type="InterPro" id="IPR013761">
    <property type="entry name" value="SAM/pointed_sf"/>
</dbReference>
<dbReference type="EMBL" id="JAAWVO010015741">
    <property type="protein sequence ID" value="MBN3314523.1"/>
    <property type="molecule type" value="Genomic_DNA"/>
</dbReference>
<dbReference type="SUPFAM" id="SSF47769">
    <property type="entry name" value="SAM/Pointed domain"/>
    <property type="match status" value="1"/>
</dbReference>
<evidence type="ECO:0000313" key="2">
    <source>
        <dbReference type="EMBL" id="MBN3314523.1"/>
    </source>
</evidence>
<gene>
    <name evidence="2" type="primary">Samd15</name>
    <name evidence="2" type="ORF">GTO95_0016126</name>
</gene>
<protein>
    <submittedName>
        <fullName evidence="2">SAM15 protein</fullName>
    </submittedName>
</protein>
<evidence type="ECO:0000313" key="3">
    <source>
        <dbReference type="Proteomes" id="UP000736164"/>
    </source>
</evidence>
<sequence>MADYLSWSCEEVAKWIESLGYPQYMACFTENRISGRQLILINCSTLPRLGITDFEDMKAISHRFQELLETEEPRWNRSIALPRRDTRGLFLEKKSRTGESADSLTYSQFLKEMDN</sequence>
<reference evidence="2" key="1">
    <citation type="journal article" date="2021" name="Cell">
        <title>Tracing the genetic footprints of vertebrate landing in non-teleost ray-finned fishes.</title>
        <authorList>
            <person name="Bi X."/>
            <person name="Wang K."/>
            <person name="Yang L."/>
            <person name="Pan H."/>
            <person name="Jiang H."/>
            <person name="Wei Q."/>
            <person name="Fang M."/>
            <person name="Yu H."/>
            <person name="Zhu C."/>
            <person name="Cai Y."/>
            <person name="He Y."/>
            <person name="Gan X."/>
            <person name="Zeng H."/>
            <person name="Yu D."/>
            <person name="Zhu Y."/>
            <person name="Jiang H."/>
            <person name="Qiu Q."/>
            <person name="Yang H."/>
            <person name="Zhang Y.E."/>
            <person name="Wang W."/>
            <person name="Zhu M."/>
            <person name="He S."/>
            <person name="Zhang G."/>
        </authorList>
    </citation>
    <scope>NUCLEOTIDE SEQUENCE</scope>
    <source>
        <strain evidence="2">Allg_001</strain>
    </source>
</reference>
<keyword evidence="3" id="KW-1185">Reference proteome</keyword>
<dbReference type="Proteomes" id="UP000736164">
    <property type="component" value="Unassembled WGS sequence"/>
</dbReference>
<dbReference type="PANTHER" id="PTHR46829:SF1">
    <property type="entry name" value="STERILE ALPHA MOTIF DOMAIN-CONTAINING PROTEIN 15"/>
    <property type="match status" value="1"/>
</dbReference>